<feature type="region of interest" description="Disordered" evidence="9">
    <location>
        <begin position="1633"/>
        <end position="1665"/>
    </location>
</feature>
<dbReference type="InterPro" id="IPR032321">
    <property type="entry name" value="Cep209_CC5"/>
</dbReference>
<dbReference type="GO" id="GO:0043010">
    <property type="term" value="P:camera-type eye development"/>
    <property type="evidence" value="ECO:0007669"/>
    <property type="project" value="TreeGrafter"/>
</dbReference>
<name>A0A8C2XS28_CYCLU</name>
<feature type="coiled-coil region" evidence="8">
    <location>
        <begin position="1315"/>
        <end position="1367"/>
    </location>
</feature>
<evidence type="ECO:0000256" key="1">
    <source>
        <dbReference type="ARBA" id="ARBA00004120"/>
    </source>
</evidence>
<evidence type="ECO:0000256" key="3">
    <source>
        <dbReference type="ARBA" id="ARBA00022490"/>
    </source>
</evidence>
<feature type="coiled-coil region" evidence="8">
    <location>
        <begin position="492"/>
        <end position="540"/>
    </location>
</feature>
<feature type="compositionally biased region" description="Basic and acidic residues" evidence="9">
    <location>
        <begin position="2069"/>
        <end position="2081"/>
    </location>
</feature>
<feature type="region of interest" description="Disordered" evidence="9">
    <location>
        <begin position="89"/>
        <end position="118"/>
    </location>
</feature>
<evidence type="ECO:0000256" key="4">
    <source>
        <dbReference type="ARBA" id="ARBA00022794"/>
    </source>
</evidence>
<feature type="coiled-coil region" evidence="8">
    <location>
        <begin position="780"/>
        <end position="814"/>
    </location>
</feature>
<dbReference type="GeneTree" id="ENSGT00730000111039"/>
<feature type="coiled-coil region" evidence="8">
    <location>
        <begin position="1852"/>
        <end position="1886"/>
    </location>
</feature>
<evidence type="ECO:0000256" key="9">
    <source>
        <dbReference type="SAM" id="MobiDB-lite"/>
    </source>
</evidence>
<dbReference type="Proteomes" id="UP000694565">
    <property type="component" value="Unplaced"/>
</dbReference>
<keyword evidence="12" id="KW-1185">Reference proteome</keyword>
<evidence type="ECO:0000256" key="8">
    <source>
        <dbReference type="SAM" id="Coils"/>
    </source>
</evidence>
<dbReference type="PANTHER" id="PTHR18879:SF20">
    <property type="entry name" value="CENTROSOMAL PROTEIN OF 290 KDA"/>
    <property type="match status" value="1"/>
</dbReference>
<feature type="coiled-coil region" evidence="8">
    <location>
        <begin position="859"/>
        <end position="972"/>
    </location>
</feature>
<feature type="coiled-coil region" evidence="8">
    <location>
        <begin position="1144"/>
        <end position="1213"/>
    </location>
</feature>
<dbReference type="InterPro" id="IPR026201">
    <property type="entry name" value="Cep290"/>
</dbReference>
<feature type="coiled-coil region" evidence="8">
    <location>
        <begin position="564"/>
        <end position="637"/>
    </location>
</feature>
<dbReference type="GO" id="GO:0034451">
    <property type="term" value="C:centriolar satellite"/>
    <property type="evidence" value="ECO:0007669"/>
    <property type="project" value="TreeGrafter"/>
</dbReference>
<feature type="compositionally biased region" description="Polar residues" evidence="9">
    <location>
        <begin position="2132"/>
        <end position="2145"/>
    </location>
</feature>
<feature type="compositionally biased region" description="Polar residues" evidence="9">
    <location>
        <begin position="1816"/>
        <end position="1829"/>
    </location>
</feature>
<feature type="coiled-coil region" evidence="8">
    <location>
        <begin position="230"/>
        <end position="314"/>
    </location>
</feature>
<keyword evidence="6" id="KW-0206">Cytoskeleton</keyword>
<dbReference type="PANTHER" id="PTHR18879">
    <property type="entry name" value="CENTROSOMAL PROTEIN OF 290 KDA"/>
    <property type="match status" value="1"/>
</dbReference>
<feature type="domain" description="Centrosomal protein of 290kDa coiled-coil region" evidence="10">
    <location>
        <begin position="1070"/>
        <end position="1195"/>
    </location>
</feature>
<feature type="coiled-coil region" evidence="8">
    <location>
        <begin position="1069"/>
        <end position="1117"/>
    </location>
</feature>
<feature type="compositionally biased region" description="Basic and acidic residues" evidence="9">
    <location>
        <begin position="38"/>
        <end position="57"/>
    </location>
</feature>
<evidence type="ECO:0000259" key="10">
    <source>
        <dbReference type="Pfam" id="PF16574"/>
    </source>
</evidence>
<protein>
    <submittedName>
        <fullName evidence="11">Centrosomal protein 290</fullName>
    </submittedName>
</protein>
<evidence type="ECO:0000256" key="6">
    <source>
        <dbReference type="ARBA" id="ARBA00023212"/>
    </source>
</evidence>
<dbReference type="GO" id="GO:1905515">
    <property type="term" value="P:non-motile cilium assembly"/>
    <property type="evidence" value="ECO:0007669"/>
    <property type="project" value="TreeGrafter"/>
</dbReference>
<sequence>VSKLEQELKQTGKGPDTRFLRDEIRQLETQLEQREKELTHLKREMGKDKQTNEEVRARNPVIPHAPHRATDSDRHTLSSVVKHSLRNVESQRQWGEKKNARSALAEDENAHLKTQNEQMQKSLEESVREMEKMTDEYNKMKIVVQQTDSIMDQLRKERDLAKLQVRELTDKIHSVAEEDDSIMAAVNAKVEQWKTALSGKDDEILVYQQMIRDQRGKLRSAQLDLDKSNIIALQQAVQERDNQIKVLSEEVEQYTGEMEKHTLLIEELKTTTKKDKGLPSSAQQRKAEELKSKLEAAETRAAEAASAAKLAEAHAEEKDKALIEASNHLSRYESGTYGLEAAIAEIKGCKNQIKVRDLEAEALTKEINQLEMRINDLMDENEDFREKLGLGPKQEVDLTEFRRAKDLRRWQYKAENQVLTREIERLEEERLEMKKHIRRMVKERGEKIIELNSTNYGMEIQVMWHSVYGGQRSAADVGDVSGRSEPHLAARIHQLVGRNEELRQELKSAREEATGTLGRLAGATEKVSHLEGELELLRRSGSQGVVLRPLTLPEGLEPGSAEVISSLNEYAVRLLQELKNKEEKSNKLTGTLEGYKQKFSVVSHQQGLLYKEYLSEKAEWQKEKETFTELKTKLEEQRQVDAVKIQEFNELLDTLQKDPEAVRRSLSEASRTSTVLRVNEARLTRRYVTLLEREQHLREENVKLRDESVHMRAAVTRRTGSLQRHKEMAAYKMAALQKALDDSVPSSDLERANKQFTELTVKYRDTLQRDGRLMQRTTHLEHLERENESFREQNSATNKELEITKEKLNTLEQAWTNINNKADKAPANKEMVSAARRITTLEMKELNERQRAEHAHRMYEHTRSSLRQAEERNAELEAKFAELTKMNAEAQRVERELRDELADGVSKALSDADRARIAELEKAEAELRCEVSKLQEVSDVAMMQASALQARQQSKEKEVEALRRQILDYQSHSDEKALIAKLHQQVVALQLGESASRATLEAAASRVRQLEAYLLRAEQRLDAGERALFLARQEGVNRSKHLRQTIQSLRRQFAGALPLHRQEKFSVAAASLQEDRAKAREERRKAEEERRRAEGRAEELELRLRGLEELISTLKDVKGAQKVTEWHKKMEEARLQELRKGRELVVQKEEIRYLKNLVEEQERTIRSLEEETVQQNTLQEERQLAYDRREVELERHLDQYEQRQNEILSATEKYEGGAASLPDPSLPLAHQLAFALGKIREHVRTILDTRAACKNVNEKLKEKEASLWKAEQNVVSRDRVINELRLRLPAAADRERLLAELARHEEGRPEHQPAVELAHQTIKDLQGRLDKKEDLLKKYRNQLAQARQDQEEMIKRHQEELRLLHQKLDLHTDSSLDRFKQTAMELMKKPAIRLPSTKHLERLADLEQTVAEQDDSLSSVSGKLRLATAELERQRVAAATLAKKHADETSKLEESHAARVKALTAETEDQASQVAHMEEEAAHLRTELAAQKEANGRSPSNTMKNLVERLKAQLGQKEKQLKALSRALLELRAEMTAAAEQQVVAGAAQREESLNVQTLVDRHTRELKVRVQELNEELQAAKEFSKAARGREGTLKEEVEDLNQDLQRTLKNQRRLQAEKEEREQEIQELRQQVKRLSGQQGRPRKGFLGFFGAPSPRFRDDGPPFVGRRCRPDVRLVLSPKVKGELVRWEEGKKWQSKMEKVRASLKEKERENESLSKQLATLKDLYGRLELEKSSLHRKLKSRGVTADQVVAVRSSELEAELEELREKNSELETLVLNIKYRQALPRDAALESLTLRNRDLEERLQTLKEPASRPSTSGRGTGTPSQRDQDLQKENLKLASENLELRFQLEQTGKDLPRLKNQVADLKEMCGALKKEKAEVEKKLTQIRGAGQSGKTVPELEKTIGLMKKVVERVQRDNETLKKSAAPANKDAVAALEQENAKLKGDYEKLKSQSEAELSSKLESKTRGLEKIVMENERLRKEIKREMEAAQRLRETKASAEVTNEKLEAELEETKRRLQAALSTPIAEGASSKTWKGSVVTRSAMFENKMKELEKELAQKTGSLSDLKRQLKEAKESEESAQMSVGRLEDQVQAEPPDSTHSDEAFKSMEAENTELKRRLSEYSERYGETSSQPGDLLTSDTGDGYRFVEKLKEELENFDPTFFDEVEDLKYNYNVEVRKNLLLEEQLRKVCHQFGVKPQLPDVSVS</sequence>
<feature type="coiled-coil region" evidence="8">
    <location>
        <begin position="1000"/>
        <end position="1027"/>
    </location>
</feature>
<feature type="region of interest" description="Disordered" evidence="9">
    <location>
        <begin position="1808"/>
        <end position="1833"/>
    </location>
</feature>
<dbReference type="GO" id="GO:0035869">
    <property type="term" value="C:ciliary transition zone"/>
    <property type="evidence" value="ECO:0007669"/>
    <property type="project" value="TreeGrafter"/>
</dbReference>
<reference evidence="11" key="2">
    <citation type="submission" date="2025-09" db="UniProtKB">
        <authorList>
            <consortium name="Ensembl"/>
        </authorList>
    </citation>
    <scope>IDENTIFICATION</scope>
</reference>
<proteinExistence type="predicted"/>
<comment type="subcellular location">
    <subcellularLocation>
        <location evidence="1">Cytoplasm</location>
        <location evidence="1">Cytoskeleton</location>
        <location evidence="1">Cilium basal body</location>
    </subcellularLocation>
    <subcellularLocation>
        <location evidence="2">Cytoplasm</location>
        <location evidence="2">Cytoskeleton</location>
        <location evidence="2">Microtubule organizing center</location>
        <location evidence="2">Centrosome</location>
    </subcellularLocation>
</comment>
<dbReference type="GO" id="GO:0097711">
    <property type="term" value="P:ciliary basal body-plasma membrane docking"/>
    <property type="evidence" value="ECO:0007669"/>
    <property type="project" value="TreeGrafter"/>
</dbReference>
<keyword evidence="3" id="KW-0963">Cytoplasm</keyword>
<feature type="compositionally biased region" description="Basic and acidic residues" evidence="9">
    <location>
        <begin position="2101"/>
        <end position="2131"/>
    </location>
</feature>
<feature type="region of interest" description="Disordered" evidence="9">
    <location>
        <begin position="38"/>
        <end position="77"/>
    </location>
</feature>
<evidence type="ECO:0000313" key="11">
    <source>
        <dbReference type="Ensembl" id="ENSCLMP00005022490.1"/>
    </source>
</evidence>
<dbReference type="GO" id="GO:0001822">
    <property type="term" value="P:kidney development"/>
    <property type="evidence" value="ECO:0007669"/>
    <property type="project" value="TreeGrafter"/>
</dbReference>
<feature type="region of interest" description="Disordered" evidence="9">
    <location>
        <begin position="1"/>
        <end position="21"/>
    </location>
</feature>
<evidence type="ECO:0000256" key="7">
    <source>
        <dbReference type="ARBA" id="ARBA00023273"/>
    </source>
</evidence>
<evidence type="ECO:0000256" key="5">
    <source>
        <dbReference type="ARBA" id="ARBA00023054"/>
    </source>
</evidence>
<evidence type="ECO:0000256" key="2">
    <source>
        <dbReference type="ARBA" id="ARBA00004300"/>
    </source>
</evidence>
<organism evidence="11 12">
    <name type="scientific">Cyclopterus lumpus</name>
    <name type="common">Lumpsucker</name>
    <dbReference type="NCBI Taxonomy" id="8103"/>
    <lineage>
        <taxon>Eukaryota</taxon>
        <taxon>Metazoa</taxon>
        <taxon>Chordata</taxon>
        <taxon>Craniata</taxon>
        <taxon>Vertebrata</taxon>
        <taxon>Euteleostomi</taxon>
        <taxon>Actinopterygii</taxon>
        <taxon>Neopterygii</taxon>
        <taxon>Teleostei</taxon>
        <taxon>Neoteleostei</taxon>
        <taxon>Acanthomorphata</taxon>
        <taxon>Eupercaria</taxon>
        <taxon>Perciformes</taxon>
        <taxon>Cottioidei</taxon>
        <taxon>Cottales</taxon>
        <taxon>Cyclopteridae</taxon>
        <taxon>Cyclopterus</taxon>
    </lineage>
</organism>
<keyword evidence="4" id="KW-0970">Cilium biogenesis/degradation</keyword>
<reference evidence="11" key="1">
    <citation type="submission" date="2025-08" db="UniProtKB">
        <authorList>
            <consortium name="Ensembl"/>
        </authorList>
    </citation>
    <scope>IDENTIFICATION</scope>
</reference>
<dbReference type="GO" id="GO:1905349">
    <property type="term" value="P:ciliary transition zone assembly"/>
    <property type="evidence" value="ECO:0007669"/>
    <property type="project" value="TreeGrafter"/>
</dbReference>
<keyword evidence="5 8" id="KW-0175">Coiled coil</keyword>
<dbReference type="Pfam" id="PF16574">
    <property type="entry name" value="CEP209_CC5"/>
    <property type="match status" value="1"/>
</dbReference>
<feature type="coiled-coil region" evidence="8">
    <location>
        <begin position="353"/>
        <end position="446"/>
    </location>
</feature>
<accession>A0A8C2XS28</accession>
<keyword evidence="7" id="KW-0966">Cell projection</keyword>
<dbReference type="Ensembl" id="ENSCLMT00005023568.1">
    <property type="protein sequence ID" value="ENSCLMP00005022490.1"/>
    <property type="gene ID" value="ENSCLMG00005010870.1"/>
</dbReference>
<evidence type="ECO:0000313" key="12">
    <source>
        <dbReference type="Proteomes" id="UP000694565"/>
    </source>
</evidence>
<feature type="region of interest" description="Disordered" evidence="9">
    <location>
        <begin position="2060"/>
        <end position="2145"/>
    </location>
</feature>